<proteinExistence type="predicted"/>
<feature type="region of interest" description="Disordered" evidence="5">
    <location>
        <begin position="430"/>
        <end position="453"/>
    </location>
</feature>
<dbReference type="SUPFAM" id="SSF51905">
    <property type="entry name" value="FAD/NAD(P)-binding domain"/>
    <property type="match status" value="1"/>
</dbReference>
<dbReference type="EMBL" id="MDYX01000024">
    <property type="protein sequence ID" value="KAF9629187.1"/>
    <property type="molecule type" value="Genomic_DNA"/>
</dbReference>
<evidence type="ECO:0000256" key="1">
    <source>
        <dbReference type="ARBA" id="ARBA00001974"/>
    </source>
</evidence>
<feature type="compositionally biased region" description="Basic and acidic residues" evidence="5">
    <location>
        <begin position="1682"/>
        <end position="1692"/>
    </location>
</feature>
<dbReference type="Gene3D" id="3.50.50.60">
    <property type="entry name" value="FAD/NAD(P)-binding domain"/>
    <property type="match status" value="3"/>
</dbReference>
<feature type="region of interest" description="Disordered" evidence="5">
    <location>
        <begin position="1655"/>
        <end position="1705"/>
    </location>
</feature>
<accession>A0A8H7INY0</accession>
<dbReference type="InterPro" id="IPR003953">
    <property type="entry name" value="FAD-dep_OxRdtase_2_FAD-bd"/>
</dbReference>
<feature type="region of interest" description="Disordered" evidence="5">
    <location>
        <begin position="1836"/>
        <end position="1920"/>
    </location>
</feature>
<feature type="compositionally biased region" description="Pro residues" evidence="5">
    <location>
        <begin position="1560"/>
        <end position="1574"/>
    </location>
</feature>
<organism evidence="9 10">
    <name type="scientific">Lasiodiplodia theobromae</name>
    <dbReference type="NCBI Taxonomy" id="45133"/>
    <lineage>
        <taxon>Eukaryota</taxon>
        <taxon>Fungi</taxon>
        <taxon>Dikarya</taxon>
        <taxon>Ascomycota</taxon>
        <taxon>Pezizomycotina</taxon>
        <taxon>Dothideomycetes</taxon>
        <taxon>Dothideomycetes incertae sedis</taxon>
        <taxon>Botryosphaeriales</taxon>
        <taxon>Botryosphaeriaceae</taxon>
        <taxon>Lasiodiplodia</taxon>
    </lineage>
</organism>
<dbReference type="InterPro" id="IPR000172">
    <property type="entry name" value="GMC_OxRdtase_N"/>
</dbReference>
<feature type="domain" description="T6SS Phospholipase effector Tle1-like catalytic" evidence="8">
    <location>
        <begin position="1276"/>
        <end position="1542"/>
    </location>
</feature>
<sequence>MAPSISLLDNKKGRSSPPAEDFGGGAVQPPNATRFDTQDGYPGGVNSKKVKFGDRRGMQQAAPSQTLKDRLMVGDTSFFIGREKPARPTKFPRLSKPVPLIRHEYDVVVIGSGYGGGVAASRASRAGKSVAILELGKEKWPGEYPSNLVEALPEVHVSGNAGRDSGPLIDVALGGDTGLYHLILGEGQNAFVANGLGGTSLLNANVFLECDERTLQLGNWPKEIRHQPKELDRYYQLAKDMLQPAEYPESYPHLNKLSVLEKQAIALGQKENFRRVPQTTFFKNGFNNAGVEMKASTGSGQDCTGVNDGSKNSVLMNYIPDAWNHGAEIFCECEVRYVLPDPSGKGYIVYYSWHGDERKAFKNAFHNDLMWVRAKELCVLGAGSIGSTGIMLRSKAHGLKTSQFVGQKMSGNGDILAFGYNTDETVNGIGSDKPQSERPPGPTITGVIDNRGPKTSPNVLDGHVIEEGAIPSALAPVLQAMLEACPGRIYPTHYAYVEQLRHLLSRTKNRLVGPYATGSSVNRTQTYLIMSHDSNEAILSLVDDKPYLQFFGVGRTNHVKKLNNVLAKATDAIRGTMINSPFYAAFDSNEEITVHPLGGLVMARNGEGNTGATNHFGEILKGDGDEAHEGLVCVDGAVIPTALGVNPFATITALAERTMDILAKRHKWVIDESRNGPLNLFGEPKTALPMTPDIQDADRMIQSNSTGAGVRFTEIMEGHIHVGEDIGDFQAAERVAKGRSSAARFYLSVDAFNVNDLIQHPNHAALATGTFSCAALSRDPLLVLRGEVGFFTADETVSDRSNLVYKLDMVSTEGKEFFLYGYKEVDSTMAFSVRKTWHATTTLYTTITHEQKVIGRGMLYISWRNFASELLSFGRTGGSLLQSILPTAAFLGYFARNTADYFLGPLRMLSFPHEAPYGGESKKPQPAETITLTTKDNVVVEMKVWRAQTQNALRRPILMVPGASVDEQIYALPTIKTNAVEYFLSKGHDVYIVVLRVGRTPTAKRGYTAFDARLDVKAAVEYIYKEHDNTTETKMYVICHCLGAVATSIGLLDGSITPSHINGLCASQVFFAHRFGLFNTIKSATTLLPRIYSAIAGSWFPTVTSWSPVSTSLIQRLLDQVLRFYPVGAKHELCNSTVCHRSSLAFGRLWSHENLNRATHSRLASFVDGIHRTTLTHLMRMGSHGGALDNEFNPLVTEANLLRLQGLPILFISGNKNVVYDPECTNTSYDMLRDRFGTDDYERRVLPGYGHLDSWMGVNSARDVYPIVYEHVLETSKYEVKTKALFGWGLDENVIQCYHFLSQNYSKGDEIFVFGFSRGAYTARSLAALVTTMGLLLPQHLQDFRRAYQMYREYGMAASETRGASIHEELPGMTFWMCASALRPPDDLRFIKRLEKKMFEGVTVKAVGVWETVGALGLPDSKLTNLFPSLNRRFKFHDAALNSRIENAFQALALDEHRGAFTPTLWYLDPHYLDDHEQNANDPTSDRTKLRNSLQGKKVPNLKQCWFPGYHETIGGGNTLANAWMPDNTDIDDIALAWMCDQLEGLLAFDTDASERILFSPPPSDTPSSSPPSAPNAQQQQWALGTNTDLMTLMPPLRLAVAGGSHARTPGQYRKDLGAEEERAAPRDFATNESVHPCVRHRVEGFARAAVPYRPAPFFPPPRQQSSSHGHGLAQQQQPQWRWEESTKRGSGEPDGSGAKWVRPGVPGFDVGGGGGGGFGGGGWLLLPSSLSLWWWWEQKKPHQQQQQRSVMLHEWVVREMDGRTNFEARLLPWIVKEQLWARNRRLLRQSDEGAFDEKHGCRLFWTRSNWGSKKVVEGGNCRVHGDALVAVRTLRGDERPEAGRGDEVPEAGRADERPEVGRVERVAVRNVHAEEDESVVQKQPHDVRASASRWTPDHEGTIFEGGPVGGTSLTVDEEL</sequence>
<gene>
    <name evidence="9" type="ORF">BFW01_g10390</name>
</gene>
<evidence type="ECO:0000313" key="9">
    <source>
        <dbReference type="EMBL" id="KAF9629187.1"/>
    </source>
</evidence>
<reference evidence="9" key="1">
    <citation type="submission" date="2016-08" db="EMBL/GenBank/DDBJ databases">
        <authorList>
            <person name="Yan J."/>
        </authorList>
    </citation>
    <scope>NUCLEOTIDE SEQUENCE</scope>
    <source>
        <strain evidence="9">CSS-01s</strain>
    </source>
</reference>
<keyword evidence="4" id="KW-0560">Oxidoreductase</keyword>
<evidence type="ECO:0000256" key="2">
    <source>
        <dbReference type="ARBA" id="ARBA00022630"/>
    </source>
</evidence>
<dbReference type="Pfam" id="PF00732">
    <property type="entry name" value="GMC_oxred_N"/>
    <property type="match status" value="1"/>
</dbReference>
<feature type="domain" description="FAD-dependent oxidoreductase 2 FAD-binding" evidence="7">
    <location>
        <begin position="106"/>
        <end position="138"/>
    </location>
</feature>
<dbReference type="InterPro" id="IPR018712">
    <property type="entry name" value="Tle1-like_cat"/>
</dbReference>
<dbReference type="PANTHER" id="PTHR47470">
    <property type="entry name" value="CHOLESTEROL OXIDASE"/>
    <property type="match status" value="1"/>
</dbReference>
<comment type="cofactor">
    <cofactor evidence="1">
        <name>FAD</name>
        <dbReference type="ChEBI" id="CHEBI:57692"/>
    </cofactor>
</comment>
<evidence type="ECO:0000259" key="8">
    <source>
        <dbReference type="Pfam" id="PF09994"/>
    </source>
</evidence>
<comment type="caution">
    <text evidence="9">The sequence shown here is derived from an EMBL/GenBank/DDBJ whole genome shotgun (WGS) entry which is preliminary data.</text>
</comment>
<dbReference type="InterPro" id="IPR052542">
    <property type="entry name" value="Cholesterol_Oxidase"/>
</dbReference>
<evidence type="ECO:0000256" key="3">
    <source>
        <dbReference type="ARBA" id="ARBA00022827"/>
    </source>
</evidence>
<feature type="region of interest" description="Disordered" evidence="5">
    <location>
        <begin position="1557"/>
        <end position="1579"/>
    </location>
</feature>
<dbReference type="InterPro" id="IPR029058">
    <property type="entry name" value="AB_hydrolase_fold"/>
</dbReference>
<dbReference type="InterPro" id="IPR036188">
    <property type="entry name" value="FAD/NAD-bd_sf"/>
</dbReference>
<feature type="domain" description="Glucose-methanol-choline oxidoreductase N-terminal" evidence="6">
    <location>
        <begin position="186"/>
        <end position="407"/>
    </location>
</feature>
<name>A0A8H7INY0_9PEZI</name>
<evidence type="ECO:0000259" key="6">
    <source>
        <dbReference type="Pfam" id="PF00732"/>
    </source>
</evidence>
<dbReference type="GO" id="GO:0050660">
    <property type="term" value="F:flavin adenine dinucleotide binding"/>
    <property type="evidence" value="ECO:0007669"/>
    <property type="project" value="InterPro"/>
</dbReference>
<feature type="region of interest" description="Disordered" evidence="5">
    <location>
        <begin position="1"/>
        <end position="50"/>
    </location>
</feature>
<reference evidence="9" key="2">
    <citation type="journal article" date="2018" name="DNA Res.">
        <title>Comparative genome and transcriptome analyses reveal adaptations to opportunistic infections in woody plant degrading pathogens of Botryosphaeriaceae.</title>
        <authorList>
            <person name="Yan J.Y."/>
            <person name="Zhao W.S."/>
            <person name="Chen Z."/>
            <person name="Xing Q.K."/>
            <person name="Zhang W."/>
            <person name="Chethana K.W.T."/>
            <person name="Xue M.F."/>
            <person name="Xu J.P."/>
            <person name="Phillips A.J.L."/>
            <person name="Wang Y."/>
            <person name="Liu J.H."/>
            <person name="Liu M."/>
            <person name="Zhou Y."/>
            <person name="Jayawardena R.S."/>
            <person name="Manawasinghe I.S."/>
            <person name="Huang J.B."/>
            <person name="Qiao G.H."/>
            <person name="Fu C.Y."/>
            <person name="Guo F.F."/>
            <person name="Dissanayake A.J."/>
            <person name="Peng Y.L."/>
            <person name="Hyde K.D."/>
            <person name="Li X.H."/>
        </authorList>
    </citation>
    <scope>NUCLEOTIDE SEQUENCE</scope>
    <source>
        <strain evidence="9">CSS-01s</strain>
    </source>
</reference>
<dbReference type="PANTHER" id="PTHR47470:SF1">
    <property type="entry name" value="FAD-DEPENDENT OXIDOREDUCTASE 2 FAD BINDING DOMAIN-CONTAINING PROTEIN"/>
    <property type="match status" value="1"/>
</dbReference>
<feature type="compositionally biased region" description="Basic and acidic residues" evidence="5">
    <location>
        <begin position="1836"/>
        <end position="1874"/>
    </location>
</feature>
<feature type="compositionally biased region" description="Polar residues" evidence="5">
    <location>
        <begin position="1664"/>
        <end position="1680"/>
    </location>
</feature>
<dbReference type="Pfam" id="PF09994">
    <property type="entry name" value="T6SS_Tle1-like_cat"/>
    <property type="match status" value="1"/>
</dbReference>
<dbReference type="Pfam" id="PF00890">
    <property type="entry name" value="FAD_binding_2"/>
    <property type="match status" value="1"/>
</dbReference>
<dbReference type="Proteomes" id="UP000627934">
    <property type="component" value="Unassembled WGS sequence"/>
</dbReference>
<evidence type="ECO:0000256" key="4">
    <source>
        <dbReference type="ARBA" id="ARBA00023002"/>
    </source>
</evidence>
<protein>
    <submittedName>
        <fullName evidence="9">Glucose-methanol-choline oxidoreductase protein</fullName>
    </submittedName>
</protein>
<keyword evidence="3" id="KW-0274">FAD</keyword>
<evidence type="ECO:0000313" key="10">
    <source>
        <dbReference type="Proteomes" id="UP000627934"/>
    </source>
</evidence>
<dbReference type="SUPFAM" id="SSF53474">
    <property type="entry name" value="alpha/beta-Hydrolases"/>
    <property type="match status" value="1"/>
</dbReference>
<dbReference type="Gene3D" id="3.40.50.1820">
    <property type="entry name" value="alpha/beta hydrolase"/>
    <property type="match status" value="1"/>
</dbReference>
<evidence type="ECO:0000259" key="7">
    <source>
        <dbReference type="Pfam" id="PF00890"/>
    </source>
</evidence>
<evidence type="ECO:0000256" key="5">
    <source>
        <dbReference type="SAM" id="MobiDB-lite"/>
    </source>
</evidence>
<keyword evidence="2" id="KW-0285">Flavoprotein</keyword>
<dbReference type="GO" id="GO:0016614">
    <property type="term" value="F:oxidoreductase activity, acting on CH-OH group of donors"/>
    <property type="evidence" value="ECO:0007669"/>
    <property type="project" value="InterPro"/>
</dbReference>